<comment type="caution">
    <text evidence="2">The sequence shown here is derived from an EMBL/GenBank/DDBJ whole genome shotgun (WGS) entry which is preliminary data.</text>
</comment>
<dbReference type="Proteomes" id="UP000299102">
    <property type="component" value="Unassembled WGS sequence"/>
</dbReference>
<dbReference type="PANTHER" id="PTHR46599">
    <property type="entry name" value="PIGGYBAC TRANSPOSABLE ELEMENT-DERIVED PROTEIN 4"/>
    <property type="match status" value="1"/>
</dbReference>
<dbReference type="AlphaFoldDB" id="A0A4C1V551"/>
<reference evidence="2 3" key="1">
    <citation type="journal article" date="2019" name="Commun. Biol.">
        <title>The bagworm genome reveals a unique fibroin gene that provides high tensile strength.</title>
        <authorList>
            <person name="Kono N."/>
            <person name="Nakamura H."/>
            <person name="Ohtoshi R."/>
            <person name="Tomita M."/>
            <person name="Numata K."/>
            <person name="Arakawa K."/>
        </authorList>
    </citation>
    <scope>NUCLEOTIDE SEQUENCE [LARGE SCALE GENOMIC DNA]</scope>
</reference>
<dbReference type="PANTHER" id="PTHR46599:SF3">
    <property type="entry name" value="PIGGYBAC TRANSPOSABLE ELEMENT-DERIVED PROTEIN 4"/>
    <property type="match status" value="1"/>
</dbReference>
<dbReference type="InterPro" id="IPR029526">
    <property type="entry name" value="PGBD"/>
</dbReference>
<protein>
    <recommendedName>
        <fullName evidence="1">PiggyBac transposable element-derived protein domain-containing protein</fullName>
    </recommendedName>
</protein>
<keyword evidence="3" id="KW-1185">Reference proteome</keyword>
<name>A0A4C1V551_EUMVA</name>
<accession>A0A4C1V551</accession>
<dbReference type="EMBL" id="BGZK01000276">
    <property type="protein sequence ID" value="GBP33630.1"/>
    <property type="molecule type" value="Genomic_DNA"/>
</dbReference>
<dbReference type="Pfam" id="PF13843">
    <property type="entry name" value="DDE_Tnp_1_7"/>
    <property type="match status" value="1"/>
</dbReference>
<proteinExistence type="predicted"/>
<organism evidence="2 3">
    <name type="scientific">Eumeta variegata</name>
    <name type="common">Bagworm moth</name>
    <name type="synonym">Eumeta japonica</name>
    <dbReference type="NCBI Taxonomy" id="151549"/>
    <lineage>
        <taxon>Eukaryota</taxon>
        <taxon>Metazoa</taxon>
        <taxon>Ecdysozoa</taxon>
        <taxon>Arthropoda</taxon>
        <taxon>Hexapoda</taxon>
        <taxon>Insecta</taxon>
        <taxon>Pterygota</taxon>
        <taxon>Neoptera</taxon>
        <taxon>Endopterygota</taxon>
        <taxon>Lepidoptera</taxon>
        <taxon>Glossata</taxon>
        <taxon>Ditrysia</taxon>
        <taxon>Tineoidea</taxon>
        <taxon>Psychidae</taxon>
        <taxon>Oiketicinae</taxon>
        <taxon>Eumeta</taxon>
    </lineage>
</organism>
<dbReference type="OrthoDB" id="6770266at2759"/>
<dbReference type="STRING" id="151549.A0A4C1V551"/>
<sequence>MCDIGTKYMLNAIPYIGKATNTNGLPLREYFMKELTRPIHGSKCNLTCDNWFTSVLLAKSFLREPYKLTLVGTRRLNKREIPEEMKNTCSRPGGPSMFGYDGCLTLVSYKTKLSKMVYLPYSCDEGVLNPKTGKPEMIMYYNQTKEYMKIPSTKRTTPWMIKRLEAPTLPKHARDNILNIFPQRNHDALETTGNEPPAKKRRYCDYCTSKKRRCRK</sequence>
<evidence type="ECO:0000259" key="1">
    <source>
        <dbReference type="Pfam" id="PF13843"/>
    </source>
</evidence>
<evidence type="ECO:0000313" key="2">
    <source>
        <dbReference type="EMBL" id="GBP33630.1"/>
    </source>
</evidence>
<feature type="domain" description="PiggyBac transposable element-derived protein" evidence="1">
    <location>
        <begin position="1"/>
        <end position="147"/>
    </location>
</feature>
<evidence type="ECO:0000313" key="3">
    <source>
        <dbReference type="Proteomes" id="UP000299102"/>
    </source>
</evidence>
<gene>
    <name evidence="2" type="ORF">EVAR_32128_1</name>
</gene>